<organism evidence="1">
    <name type="scientific">viral metagenome</name>
    <dbReference type="NCBI Taxonomy" id="1070528"/>
    <lineage>
        <taxon>unclassified sequences</taxon>
        <taxon>metagenomes</taxon>
        <taxon>organismal metagenomes</taxon>
    </lineage>
</organism>
<proteinExistence type="predicted"/>
<sequence>MEKLLTLLPTKIISINSNNNIINITNEKIEIKLFVSKYSSTKKSIYKIILNDIPISVKAKITYNCVFCNNYCENYSVKSLLRRINLGCLNCTLCKEFSSIKKENQSKRFKGMKRLKLPIKTKTNNLIIPKNYIYDSMVAFQKETAKFQEQYFLSNFTIEMFSKINDKIININGIAFDKNKYIYVPYYIVRNNVKYVPVIHDIEKDVIIKIKKIEYKCESCLISFTNNKLKIQRARKKIMCKDCRFTNDAFKIRNCKNINNENLLYRSKLEKKFIDMCNERKIVINNGPIIEYDFENKKRKYYVDFIIKKYLVEIKDNHIWHKKNIESGKWQEKEKAANIYAENNNQKYIMLFPNTLVNFFNLLT</sequence>
<protein>
    <submittedName>
        <fullName evidence="1">Uncharacterized protein</fullName>
    </submittedName>
</protein>
<evidence type="ECO:0000313" key="1">
    <source>
        <dbReference type="EMBL" id="QHT22010.1"/>
    </source>
</evidence>
<dbReference type="AlphaFoldDB" id="A0A6C0E074"/>
<reference evidence="1" key="1">
    <citation type="journal article" date="2020" name="Nature">
        <title>Giant virus diversity and host interactions through global metagenomics.</title>
        <authorList>
            <person name="Schulz F."/>
            <person name="Roux S."/>
            <person name="Paez-Espino D."/>
            <person name="Jungbluth S."/>
            <person name="Walsh D.A."/>
            <person name="Denef V.J."/>
            <person name="McMahon K.D."/>
            <person name="Konstantinidis K.T."/>
            <person name="Eloe-Fadrosh E.A."/>
            <person name="Kyrpides N.C."/>
            <person name="Woyke T."/>
        </authorList>
    </citation>
    <scope>NUCLEOTIDE SEQUENCE</scope>
    <source>
        <strain evidence="1">GVMAG-M-3300023179-103</strain>
    </source>
</reference>
<name>A0A6C0E074_9ZZZZ</name>
<accession>A0A6C0E074</accession>
<dbReference type="EMBL" id="MN739700">
    <property type="protein sequence ID" value="QHT22010.1"/>
    <property type="molecule type" value="Genomic_DNA"/>
</dbReference>